<organism evidence="2 3">
    <name type="scientific">Pycnoporus cinnabarinus</name>
    <name type="common">Cinnabar-red polypore</name>
    <name type="synonym">Trametes cinnabarina</name>
    <dbReference type="NCBI Taxonomy" id="5643"/>
    <lineage>
        <taxon>Eukaryota</taxon>
        <taxon>Fungi</taxon>
        <taxon>Dikarya</taxon>
        <taxon>Basidiomycota</taxon>
        <taxon>Agaricomycotina</taxon>
        <taxon>Agaricomycetes</taxon>
        <taxon>Polyporales</taxon>
        <taxon>Polyporaceae</taxon>
        <taxon>Trametes</taxon>
    </lineage>
</organism>
<feature type="compositionally biased region" description="Basic and acidic residues" evidence="1">
    <location>
        <begin position="357"/>
        <end position="374"/>
    </location>
</feature>
<feature type="compositionally biased region" description="Basic residues" evidence="1">
    <location>
        <begin position="102"/>
        <end position="112"/>
    </location>
</feature>
<comment type="caution">
    <text evidence="2">The sequence shown here is derived from an EMBL/GenBank/DDBJ whole genome shotgun (WGS) entry which is preliminary data.</text>
</comment>
<dbReference type="AlphaFoldDB" id="A0A060SP68"/>
<feature type="compositionally biased region" description="Basic and acidic residues" evidence="1">
    <location>
        <begin position="25"/>
        <end position="41"/>
    </location>
</feature>
<feature type="compositionally biased region" description="Low complexity" evidence="1">
    <location>
        <begin position="119"/>
        <end position="139"/>
    </location>
</feature>
<feature type="region of interest" description="Disordered" evidence="1">
    <location>
        <begin position="1"/>
        <end position="145"/>
    </location>
</feature>
<keyword evidence="3" id="KW-1185">Reference proteome</keyword>
<feature type="region of interest" description="Disordered" evidence="1">
    <location>
        <begin position="345"/>
        <end position="383"/>
    </location>
</feature>
<dbReference type="EMBL" id="CCBP010000132">
    <property type="protein sequence ID" value="CDO74238.1"/>
    <property type="molecule type" value="Genomic_DNA"/>
</dbReference>
<sequence>MPIRGRHRAAHRIRRRTRSSWNAQEKQKRMRPDDPYEQHDPGRHRRHATPSKGCATTRTREDEQKFQRKRGIPKVRPPRDVDDDDNGEPAANTGLPRETLRTRHFRSHKRDRAQRARTSAVPPTACAAAAEHSSPSAGPSPLPAQDHAIRSSLLAGAERRPYRLYTKDDRGTPVPDMITMFWREQGPEAIRQQFITTDRVPPHPSQHGASAQSTLDGNGPAGTLAAQADPVTHTPTKPSAPVSELPPTGDIKVTSPAPPSVPPRESLSSPPRSTSRFADSLDLSATSERPDPVETQPESARVVASPSSVIPDSVPPPCTPPVVHVQPPSNSNAENVCLRYAASPRAEPADAIRPGRGARDHPIVVEDCEPDVRETTASSSSSKMKDAIIDLTLESNAR</sequence>
<feature type="region of interest" description="Disordered" evidence="1">
    <location>
        <begin position="198"/>
        <end position="331"/>
    </location>
</feature>
<accession>A0A060SP68</accession>
<feature type="compositionally biased region" description="Basic residues" evidence="1">
    <location>
        <begin position="1"/>
        <end position="18"/>
    </location>
</feature>
<reference evidence="2" key="1">
    <citation type="submission" date="2014-01" db="EMBL/GenBank/DDBJ databases">
        <title>The genome of the white-rot fungus Pycnoporus cinnabarinus: a basidiomycete model with a versatile arsenal for lignocellulosic biomass breakdown.</title>
        <authorList>
            <person name="Levasseur A."/>
            <person name="Lomascolo A."/>
            <person name="Ruiz-Duenas F.J."/>
            <person name="Uzan E."/>
            <person name="Piumi F."/>
            <person name="Kues U."/>
            <person name="Ram A.F.J."/>
            <person name="Murat C."/>
            <person name="Haon M."/>
            <person name="Benoit I."/>
            <person name="Arfi Y."/>
            <person name="Chevret D."/>
            <person name="Drula E."/>
            <person name="Kwon M.J."/>
            <person name="Gouret P."/>
            <person name="Lesage-Meessen L."/>
            <person name="Lombard V."/>
            <person name="Mariette J."/>
            <person name="Noirot C."/>
            <person name="Park J."/>
            <person name="Patyshakuliyeva A."/>
            <person name="Wieneger R.A.B."/>
            <person name="Wosten H.A.B."/>
            <person name="Martin F."/>
            <person name="Coutinho P.M."/>
            <person name="de Vries R."/>
            <person name="Martinez A.T."/>
            <person name="Klopp C."/>
            <person name="Pontarotti P."/>
            <person name="Henrissat B."/>
            <person name="Record E."/>
        </authorList>
    </citation>
    <scope>NUCLEOTIDE SEQUENCE [LARGE SCALE GENOMIC DNA]</scope>
    <source>
        <strain evidence="2">BRFM137</strain>
    </source>
</reference>
<feature type="compositionally biased region" description="Polar residues" evidence="1">
    <location>
        <begin position="207"/>
        <end position="216"/>
    </location>
</feature>
<gene>
    <name evidence="2" type="ORF">BN946_scf185031.g3</name>
</gene>
<feature type="compositionally biased region" description="Low complexity" evidence="1">
    <location>
        <begin position="302"/>
        <end position="312"/>
    </location>
</feature>
<dbReference type="HOGENOM" id="CLU_692873_0_0_1"/>
<evidence type="ECO:0000256" key="1">
    <source>
        <dbReference type="SAM" id="MobiDB-lite"/>
    </source>
</evidence>
<evidence type="ECO:0000313" key="2">
    <source>
        <dbReference type="EMBL" id="CDO74238.1"/>
    </source>
</evidence>
<feature type="compositionally biased region" description="Low complexity" evidence="1">
    <location>
        <begin position="263"/>
        <end position="276"/>
    </location>
</feature>
<name>A0A060SP68_PYCCI</name>
<proteinExistence type="predicted"/>
<protein>
    <submittedName>
        <fullName evidence="2">Uncharacterized protein</fullName>
    </submittedName>
</protein>
<dbReference type="Proteomes" id="UP000029665">
    <property type="component" value="Unassembled WGS sequence"/>
</dbReference>
<evidence type="ECO:0000313" key="3">
    <source>
        <dbReference type="Proteomes" id="UP000029665"/>
    </source>
</evidence>